<dbReference type="EMBL" id="CAEY01000425">
    <property type="status" value="NOT_ANNOTATED_CDS"/>
    <property type="molecule type" value="Genomic_DNA"/>
</dbReference>
<keyword evidence="1" id="KW-1133">Transmembrane helix</keyword>
<organism evidence="3 4">
    <name type="scientific">Tetranychus urticae</name>
    <name type="common">Two-spotted spider mite</name>
    <dbReference type="NCBI Taxonomy" id="32264"/>
    <lineage>
        <taxon>Eukaryota</taxon>
        <taxon>Metazoa</taxon>
        <taxon>Ecdysozoa</taxon>
        <taxon>Arthropoda</taxon>
        <taxon>Chelicerata</taxon>
        <taxon>Arachnida</taxon>
        <taxon>Acari</taxon>
        <taxon>Acariformes</taxon>
        <taxon>Trombidiformes</taxon>
        <taxon>Prostigmata</taxon>
        <taxon>Eleutherengona</taxon>
        <taxon>Raphignathae</taxon>
        <taxon>Tetranychoidea</taxon>
        <taxon>Tetranychidae</taxon>
        <taxon>Tetranychus</taxon>
    </lineage>
</organism>
<keyword evidence="1" id="KW-0472">Membrane</keyword>
<evidence type="ECO:0000256" key="1">
    <source>
        <dbReference type="SAM" id="Phobius"/>
    </source>
</evidence>
<keyword evidence="1" id="KW-0812">Transmembrane</keyword>
<dbReference type="eggNOG" id="ENOG502SFAM">
    <property type="taxonomic scope" value="Eukaryota"/>
</dbReference>
<name>T1KSI7_TETUR</name>
<dbReference type="KEGG" id="tut:107366817"/>
<keyword evidence="4" id="KW-1185">Reference proteome</keyword>
<evidence type="ECO:0000313" key="4">
    <source>
        <dbReference type="Proteomes" id="UP000015104"/>
    </source>
</evidence>
<dbReference type="EnsemblMetazoa" id="tetur19g03290.1">
    <property type="protein sequence ID" value="tetur19g03290.1"/>
    <property type="gene ID" value="tetur19g03290"/>
</dbReference>
<accession>T1KSI7</accession>
<keyword evidence="2" id="KW-0732">Signal</keyword>
<feature type="transmembrane region" description="Helical" evidence="1">
    <location>
        <begin position="80"/>
        <end position="101"/>
    </location>
</feature>
<dbReference type="InterPro" id="IPR006631">
    <property type="entry name" value="DM4_12"/>
</dbReference>
<dbReference type="AlphaFoldDB" id="T1KSI7"/>
<dbReference type="OMA" id="GRTENAN"/>
<dbReference type="HOGENOM" id="CLU_977705_0_0_1"/>
<feature type="chain" id="PRO_5004591807" evidence="2">
    <location>
        <begin position="22"/>
        <end position="285"/>
    </location>
</feature>
<dbReference type="Pfam" id="PF07841">
    <property type="entry name" value="DM4_12"/>
    <property type="match status" value="1"/>
</dbReference>
<dbReference type="OrthoDB" id="6348902at2759"/>
<sequence>MKFILNWCFILLFVTICSVYGKSESNGTTSALKPYTTKDLIIDLYKSFTSDGSSTNSSSTATSLKPFQRDVKASTSSVSLLSYGNLALLGAVVLGGLAYVAPTLMPDYRRRAGPMPPMHPVYPHRFFDSLSDFSADMIPYIENEIQQQGHNFYKRNKRAATGTEERLNLQDFLSKRFMAVSESVMVWAERTLDNLPNLPRLEAQACMKRCICEAHNQPKKYGLTGLVLQLFFPPYIESDTPSKIISKYQLAARYGRTENANCAVQYDDCIVNFLDLVQSVTNLIL</sequence>
<dbReference type="Proteomes" id="UP000015104">
    <property type="component" value="Unassembled WGS sequence"/>
</dbReference>
<reference evidence="3" key="2">
    <citation type="submission" date="2015-06" db="UniProtKB">
        <authorList>
            <consortium name="EnsemblMetazoa"/>
        </authorList>
    </citation>
    <scope>IDENTIFICATION</scope>
</reference>
<proteinExistence type="predicted"/>
<gene>
    <name evidence="3" type="primary">107366817</name>
</gene>
<dbReference type="PANTHER" id="PTHR21398:SF6">
    <property type="entry name" value="AGAP007094-PA"/>
    <property type="match status" value="1"/>
</dbReference>
<dbReference type="PANTHER" id="PTHR21398">
    <property type="entry name" value="AGAP007094-PA"/>
    <property type="match status" value="1"/>
</dbReference>
<evidence type="ECO:0000256" key="2">
    <source>
        <dbReference type="SAM" id="SignalP"/>
    </source>
</evidence>
<feature type="signal peptide" evidence="2">
    <location>
        <begin position="1"/>
        <end position="21"/>
    </location>
</feature>
<protein>
    <submittedName>
        <fullName evidence="3">Uncharacterized protein</fullName>
    </submittedName>
</protein>
<reference evidence="4" key="1">
    <citation type="submission" date="2011-08" db="EMBL/GenBank/DDBJ databases">
        <authorList>
            <person name="Rombauts S."/>
        </authorList>
    </citation>
    <scope>NUCLEOTIDE SEQUENCE</scope>
    <source>
        <strain evidence="4">London</strain>
    </source>
</reference>
<evidence type="ECO:0000313" key="3">
    <source>
        <dbReference type="EnsemblMetazoa" id="tetur19g03290.1"/>
    </source>
</evidence>